<reference evidence="2 3" key="1">
    <citation type="journal article" date="2016" name="Nat. Commun.">
        <title>Thousands of microbial genomes shed light on interconnected biogeochemical processes in an aquifer system.</title>
        <authorList>
            <person name="Anantharaman K."/>
            <person name="Brown C.T."/>
            <person name="Hug L.A."/>
            <person name="Sharon I."/>
            <person name="Castelle C.J."/>
            <person name="Probst A.J."/>
            <person name="Thomas B.C."/>
            <person name="Singh A."/>
            <person name="Wilkins M.J."/>
            <person name="Karaoz U."/>
            <person name="Brodie E.L."/>
            <person name="Williams K.H."/>
            <person name="Hubbard S.S."/>
            <person name="Banfield J.F."/>
        </authorList>
    </citation>
    <scope>NUCLEOTIDE SEQUENCE [LARGE SCALE GENOMIC DNA]</scope>
</reference>
<evidence type="ECO:0000313" key="2">
    <source>
        <dbReference type="EMBL" id="OGM29142.1"/>
    </source>
</evidence>
<comment type="caution">
    <text evidence="2">The sequence shown here is derived from an EMBL/GenBank/DDBJ whole genome shotgun (WGS) entry which is preliminary data.</text>
</comment>
<accession>A0A1F7YPC4</accession>
<dbReference type="AlphaFoldDB" id="A0A1F7YPC4"/>
<organism evidence="2 3">
    <name type="scientific">Candidatus Woesebacteria bacterium RIFCSPHIGHO2_01_FULL_41_10</name>
    <dbReference type="NCBI Taxonomy" id="1802500"/>
    <lineage>
        <taxon>Bacteria</taxon>
        <taxon>Candidatus Woeseibacteriota</taxon>
    </lineage>
</organism>
<dbReference type="EMBL" id="MGGM01000018">
    <property type="protein sequence ID" value="OGM29142.1"/>
    <property type="molecule type" value="Genomic_DNA"/>
</dbReference>
<protein>
    <submittedName>
        <fullName evidence="2">Uncharacterized protein</fullName>
    </submittedName>
</protein>
<gene>
    <name evidence="2" type="ORF">A2801_01860</name>
</gene>
<feature type="transmembrane region" description="Helical" evidence="1">
    <location>
        <begin position="59"/>
        <end position="81"/>
    </location>
</feature>
<feature type="transmembrane region" description="Helical" evidence="1">
    <location>
        <begin position="131"/>
        <end position="152"/>
    </location>
</feature>
<evidence type="ECO:0000313" key="3">
    <source>
        <dbReference type="Proteomes" id="UP000177263"/>
    </source>
</evidence>
<sequence length="154" mass="16521">MLETPHAIVGAVIVSKIPNPIISLPLAFASHFVLDMVPHWNPHLNTEIRNKGKISSTTTLIVAADVLLAIISGVAISSLSLPDTTHAGFVLMGAFSGVLPDVVEAPYFFLGWKTKAIEKWLSFQKSIQSDTTPFAGLMTQVATVLASIWWVIGG</sequence>
<keyword evidence="1" id="KW-0472">Membrane</keyword>
<keyword evidence="1" id="KW-1133">Transmembrane helix</keyword>
<dbReference type="STRING" id="1802500.A2801_01860"/>
<name>A0A1F7YPC4_9BACT</name>
<dbReference type="Proteomes" id="UP000177263">
    <property type="component" value="Unassembled WGS sequence"/>
</dbReference>
<feature type="transmembrane region" description="Helical" evidence="1">
    <location>
        <begin position="87"/>
        <end position="110"/>
    </location>
</feature>
<keyword evidence="1" id="KW-0812">Transmembrane</keyword>
<evidence type="ECO:0000256" key="1">
    <source>
        <dbReference type="SAM" id="Phobius"/>
    </source>
</evidence>
<proteinExistence type="predicted"/>